<name>A0A0C3ADN1_SERVB</name>
<keyword evidence="4" id="KW-1185">Reference proteome</keyword>
<feature type="chain" id="PRO_5002175303" evidence="2">
    <location>
        <begin position="19"/>
        <end position="235"/>
    </location>
</feature>
<dbReference type="HOGENOM" id="CLU_1180841_0_0_1"/>
<dbReference type="Proteomes" id="UP000054097">
    <property type="component" value="Unassembled WGS sequence"/>
</dbReference>
<reference evidence="3 4" key="1">
    <citation type="submission" date="2014-04" db="EMBL/GenBank/DDBJ databases">
        <authorList>
            <consortium name="DOE Joint Genome Institute"/>
            <person name="Kuo A."/>
            <person name="Zuccaro A."/>
            <person name="Kohler A."/>
            <person name="Nagy L.G."/>
            <person name="Floudas D."/>
            <person name="Copeland A."/>
            <person name="Barry K.W."/>
            <person name="Cichocki N."/>
            <person name="Veneault-Fourrey C."/>
            <person name="LaButti K."/>
            <person name="Lindquist E.A."/>
            <person name="Lipzen A."/>
            <person name="Lundell T."/>
            <person name="Morin E."/>
            <person name="Murat C."/>
            <person name="Sun H."/>
            <person name="Tunlid A."/>
            <person name="Henrissat B."/>
            <person name="Grigoriev I.V."/>
            <person name="Hibbett D.S."/>
            <person name="Martin F."/>
            <person name="Nordberg H.P."/>
            <person name="Cantor M.N."/>
            <person name="Hua S.X."/>
        </authorList>
    </citation>
    <scope>NUCLEOTIDE SEQUENCE [LARGE SCALE GENOMIC DNA]</scope>
    <source>
        <strain evidence="3 4">MAFF 305830</strain>
    </source>
</reference>
<evidence type="ECO:0000256" key="1">
    <source>
        <dbReference type="SAM" id="MobiDB-lite"/>
    </source>
</evidence>
<keyword evidence="2" id="KW-0732">Signal</keyword>
<organism evidence="3 4">
    <name type="scientific">Serendipita vermifera MAFF 305830</name>
    <dbReference type="NCBI Taxonomy" id="933852"/>
    <lineage>
        <taxon>Eukaryota</taxon>
        <taxon>Fungi</taxon>
        <taxon>Dikarya</taxon>
        <taxon>Basidiomycota</taxon>
        <taxon>Agaricomycotina</taxon>
        <taxon>Agaricomycetes</taxon>
        <taxon>Sebacinales</taxon>
        <taxon>Serendipitaceae</taxon>
        <taxon>Serendipita</taxon>
    </lineage>
</organism>
<evidence type="ECO:0000256" key="2">
    <source>
        <dbReference type="SAM" id="SignalP"/>
    </source>
</evidence>
<evidence type="ECO:0000313" key="4">
    <source>
        <dbReference type="Proteomes" id="UP000054097"/>
    </source>
</evidence>
<protein>
    <submittedName>
        <fullName evidence="3">Uncharacterized protein</fullName>
    </submittedName>
</protein>
<feature type="region of interest" description="Disordered" evidence="1">
    <location>
        <begin position="166"/>
        <end position="193"/>
    </location>
</feature>
<proteinExistence type="predicted"/>
<evidence type="ECO:0000313" key="3">
    <source>
        <dbReference type="EMBL" id="KIM22750.1"/>
    </source>
</evidence>
<reference evidence="4" key="2">
    <citation type="submission" date="2015-01" db="EMBL/GenBank/DDBJ databases">
        <title>Evolutionary Origins and Diversification of the Mycorrhizal Mutualists.</title>
        <authorList>
            <consortium name="DOE Joint Genome Institute"/>
            <consortium name="Mycorrhizal Genomics Consortium"/>
            <person name="Kohler A."/>
            <person name="Kuo A."/>
            <person name="Nagy L.G."/>
            <person name="Floudas D."/>
            <person name="Copeland A."/>
            <person name="Barry K.W."/>
            <person name="Cichocki N."/>
            <person name="Veneault-Fourrey C."/>
            <person name="LaButti K."/>
            <person name="Lindquist E.A."/>
            <person name="Lipzen A."/>
            <person name="Lundell T."/>
            <person name="Morin E."/>
            <person name="Murat C."/>
            <person name="Riley R."/>
            <person name="Ohm R."/>
            <person name="Sun H."/>
            <person name="Tunlid A."/>
            <person name="Henrissat B."/>
            <person name="Grigoriev I.V."/>
            <person name="Hibbett D.S."/>
            <person name="Martin F."/>
        </authorList>
    </citation>
    <scope>NUCLEOTIDE SEQUENCE [LARGE SCALE GENOMIC DNA]</scope>
    <source>
        <strain evidence="4">MAFF 305830</strain>
    </source>
</reference>
<accession>A0A0C3ADN1</accession>
<gene>
    <name evidence="3" type="ORF">M408DRAFT_332791</name>
</gene>
<dbReference type="OrthoDB" id="10338709at2759"/>
<sequence>MASRHLLAVLLAVGSASAYSSYPTATPTVVQTATSIIPGSTSTPSATPTPSYSISTSSSCNFLGCGSSSCIPSTTSLLEYVCDNTCLNSSTFTYHTTTYPLPVTVTLPCNGRFAKREDEDLEKRFTCVPGPTITSTTKMACSDCHQFPTLTTQTVVVGSTVYTSTCGQNTSSSSSPPTPTVTSSTKTSSSSTSYPTAGCWWMCWNSAGSYTTIPYSGPTPTATPTGYIRCLQVCS</sequence>
<dbReference type="AlphaFoldDB" id="A0A0C3ADN1"/>
<feature type="signal peptide" evidence="2">
    <location>
        <begin position="1"/>
        <end position="18"/>
    </location>
</feature>
<dbReference type="EMBL" id="KN824349">
    <property type="protein sequence ID" value="KIM22750.1"/>
    <property type="molecule type" value="Genomic_DNA"/>
</dbReference>